<dbReference type="EMBL" id="QZCW01000001">
    <property type="protein sequence ID" value="MCW5320901.1"/>
    <property type="molecule type" value="Genomic_DNA"/>
</dbReference>
<dbReference type="Proteomes" id="UP001208935">
    <property type="component" value="Unassembled WGS sequence"/>
</dbReference>
<comment type="caution">
    <text evidence="2">The sequence shown here is derived from an EMBL/GenBank/DDBJ whole genome shotgun (WGS) entry which is preliminary data.</text>
</comment>
<keyword evidence="3" id="KW-1185">Reference proteome</keyword>
<protein>
    <submittedName>
        <fullName evidence="2">Uncharacterized protein</fullName>
    </submittedName>
</protein>
<sequence length="78" mass="8604">MIFVGYLLGLSIQRLLLIAGIMLLNLIVLHAKTDSVFFERLTNWFGLSPEKTRNVVDFVGHTCLVLLVISGSSANASR</sequence>
<feature type="transmembrane region" description="Helical" evidence="1">
    <location>
        <begin position="12"/>
        <end position="31"/>
    </location>
</feature>
<evidence type="ECO:0000313" key="2">
    <source>
        <dbReference type="EMBL" id="MCW5320901.1"/>
    </source>
</evidence>
<accession>A0ABT3KRG7</accession>
<name>A0ABT3KRG7_9BURK</name>
<keyword evidence="1" id="KW-1133">Transmembrane helix</keyword>
<evidence type="ECO:0000313" key="3">
    <source>
        <dbReference type="Proteomes" id="UP001208935"/>
    </source>
</evidence>
<keyword evidence="1" id="KW-0812">Transmembrane</keyword>
<organism evidence="2 3">
    <name type="scientific">Verminephrobacter aporrectodeae subsp. tuberculatae</name>
    <dbReference type="NCBI Taxonomy" id="1110392"/>
    <lineage>
        <taxon>Bacteria</taxon>
        <taxon>Pseudomonadati</taxon>
        <taxon>Pseudomonadota</taxon>
        <taxon>Betaproteobacteria</taxon>
        <taxon>Burkholderiales</taxon>
        <taxon>Comamonadaceae</taxon>
        <taxon>Verminephrobacter</taxon>
    </lineage>
</organism>
<gene>
    <name evidence="2" type="ORF">D5039_06915</name>
</gene>
<evidence type="ECO:0000256" key="1">
    <source>
        <dbReference type="SAM" id="Phobius"/>
    </source>
</evidence>
<keyword evidence="1" id="KW-0472">Membrane</keyword>
<reference evidence="3" key="1">
    <citation type="submission" date="2023-07" db="EMBL/GenBank/DDBJ databases">
        <title>Verminephrobacter genomes.</title>
        <authorList>
            <person name="Lund M.B."/>
        </authorList>
    </citation>
    <scope>NUCLEOTIDE SEQUENCE [LARGE SCALE GENOMIC DNA]</scope>
    <source>
        <strain evidence="3">AtM5-05</strain>
    </source>
</reference>
<proteinExistence type="predicted"/>